<proteinExistence type="inferred from homology"/>
<keyword evidence="3" id="KW-0813">Transport</keyword>
<reference evidence="10 11" key="1">
    <citation type="submission" date="2018-07" db="EMBL/GenBank/DDBJ databases">
        <title>Genomic Encyclopedia of Type Strains, Phase IV (KMG-IV): sequencing the most valuable type-strain genomes for metagenomic binning, comparative biology and taxonomic classification.</title>
        <authorList>
            <person name="Goeker M."/>
        </authorList>
    </citation>
    <scope>NUCLEOTIDE SEQUENCE [LARGE SCALE GENOMIC DNA]</scope>
    <source>
        <strain evidence="10 11">DSM 4134</strain>
    </source>
</reference>
<protein>
    <submittedName>
        <fullName evidence="10">Outer membrane protein TolC</fullName>
    </submittedName>
</protein>
<feature type="coiled-coil region" evidence="8">
    <location>
        <begin position="385"/>
        <end position="415"/>
    </location>
</feature>
<evidence type="ECO:0000256" key="3">
    <source>
        <dbReference type="ARBA" id="ARBA00022448"/>
    </source>
</evidence>
<dbReference type="AlphaFoldDB" id="A0A3D9L753"/>
<dbReference type="PANTHER" id="PTHR30026:SF20">
    <property type="entry name" value="OUTER MEMBRANE PROTEIN TOLC"/>
    <property type="match status" value="1"/>
</dbReference>
<dbReference type="InterPro" id="IPR051906">
    <property type="entry name" value="TolC-like"/>
</dbReference>
<evidence type="ECO:0000256" key="8">
    <source>
        <dbReference type="SAM" id="Coils"/>
    </source>
</evidence>
<accession>A0A3D9L753</accession>
<keyword evidence="4" id="KW-1134">Transmembrane beta strand</keyword>
<dbReference type="Pfam" id="PF02321">
    <property type="entry name" value="OEP"/>
    <property type="match status" value="1"/>
</dbReference>
<dbReference type="InterPro" id="IPR003423">
    <property type="entry name" value="OMP_efflux"/>
</dbReference>
<dbReference type="GO" id="GO:1990281">
    <property type="term" value="C:efflux pump complex"/>
    <property type="evidence" value="ECO:0007669"/>
    <property type="project" value="TreeGrafter"/>
</dbReference>
<comment type="subcellular location">
    <subcellularLocation>
        <location evidence="1">Cell outer membrane</location>
    </subcellularLocation>
</comment>
<evidence type="ECO:0000256" key="2">
    <source>
        <dbReference type="ARBA" id="ARBA00007613"/>
    </source>
</evidence>
<feature type="chain" id="PRO_5017801607" evidence="9">
    <location>
        <begin position="19"/>
        <end position="472"/>
    </location>
</feature>
<dbReference type="SUPFAM" id="SSF56954">
    <property type="entry name" value="Outer membrane efflux proteins (OEP)"/>
    <property type="match status" value="1"/>
</dbReference>
<comment type="caution">
    <text evidence="10">The sequence shown here is derived from an EMBL/GenBank/DDBJ whole genome shotgun (WGS) entry which is preliminary data.</text>
</comment>
<keyword evidence="9" id="KW-0732">Signal</keyword>
<keyword evidence="6" id="KW-0472">Membrane</keyword>
<dbReference type="EMBL" id="QREG01000002">
    <property type="protein sequence ID" value="REE02191.1"/>
    <property type="molecule type" value="Genomic_DNA"/>
</dbReference>
<dbReference type="GO" id="GO:0009279">
    <property type="term" value="C:cell outer membrane"/>
    <property type="evidence" value="ECO:0007669"/>
    <property type="project" value="UniProtKB-SubCell"/>
</dbReference>
<evidence type="ECO:0000256" key="4">
    <source>
        <dbReference type="ARBA" id="ARBA00022452"/>
    </source>
</evidence>
<name>A0A3D9L753_MARFU</name>
<sequence length="472" mass="53061">MKGKLTLLLLLLSTWSVAQEGTGPYTLEECIAYALANNVDAKNALLDEQIAEARVKETVGIGLPQVTGTVGLQQSPTQPRFFTQYLEGQSFFISDEQADQLGLENEDVVALENIFQLKGAGDARLSINQLIFNGSYIVGLQASKAYKDLSVKQGVQTDEQVIMNVSKAYYNLLIAREQLELVDANLLRLDTLYRNTRAMYENGFAEKIDADRLKVTLNNLKVSKQNMESMNDISLRLLKFQMNFPPDQELEVEGTLEDAALQAVAVPEEWDYSRRPDYQVLQSNYELQKLNIKNKYAESLPTISGFANLGYSTQSPNFGGLFSTNTDIEDQGGLGPDQWYSYSTVGLSLQWNLFTGLQRTYQIQQEKLSLSKIENGFEALERSIMLDVKRSKDNLDNALSQLEVQRENAELAEEIFEITQIKFQEGVGSNLEVIEADTSLKEAQTNYYRALYDAIIAQLELKKALGILHNEQ</sequence>
<feature type="signal peptide" evidence="9">
    <location>
        <begin position="1"/>
        <end position="18"/>
    </location>
</feature>
<evidence type="ECO:0000256" key="1">
    <source>
        <dbReference type="ARBA" id="ARBA00004442"/>
    </source>
</evidence>
<dbReference type="PANTHER" id="PTHR30026">
    <property type="entry name" value="OUTER MEMBRANE PROTEIN TOLC"/>
    <property type="match status" value="1"/>
</dbReference>
<dbReference type="GO" id="GO:0015288">
    <property type="term" value="F:porin activity"/>
    <property type="evidence" value="ECO:0007669"/>
    <property type="project" value="TreeGrafter"/>
</dbReference>
<evidence type="ECO:0000256" key="7">
    <source>
        <dbReference type="ARBA" id="ARBA00023237"/>
    </source>
</evidence>
<dbReference type="RefSeq" id="WP_170147870.1">
    <property type="nucleotide sequence ID" value="NZ_QREG01000002.1"/>
</dbReference>
<gene>
    <name evidence="10" type="ORF">C7460_102215</name>
</gene>
<keyword evidence="11" id="KW-1185">Reference proteome</keyword>
<evidence type="ECO:0000256" key="6">
    <source>
        <dbReference type="ARBA" id="ARBA00023136"/>
    </source>
</evidence>
<organism evidence="10 11">
    <name type="scientific">Marinoscillum furvescens DSM 4134</name>
    <dbReference type="NCBI Taxonomy" id="1122208"/>
    <lineage>
        <taxon>Bacteria</taxon>
        <taxon>Pseudomonadati</taxon>
        <taxon>Bacteroidota</taxon>
        <taxon>Cytophagia</taxon>
        <taxon>Cytophagales</taxon>
        <taxon>Reichenbachiellaceae</taxon>
        <taxon>Marinoscillum</taxon>
    </lineage>
</organism>
<evidence type="ECO:0000313" key="10">
    <source>
        <dbReference type="EMBL" id="REE02191.1"/>
    </source>
</evidence>
<dbReference type="Gene3D" id="1.20.1600.10">
    <property type="entry name" value="Outer membrane efflux proteins (OEP)"/>
    <property type="match status" value="1"/>
</dbReference>
<keyword evidence="8" id="KW-0175">Coiled coil</keyword>
<evidence type="ECO:0000256" key="9">
    <source>
        <dbReference type="SAM" id="SignalP"/>
    </source>
</evidence>
<dbReference type="GO" id="GO:0015562">
    <property type="term" value="F:efflux transmembrane transporter activity"/>
    <property type="evidence" value="ECO:0007669"/>
    <property type="project" value="InterPro"/>
</dbReference>
<comment type="similarity">
    <text evidence="2">Belongs to the outer membrane factor (OMF) (TC 1.B.17) family.</text>
</comment>
<keyword evidence="5" id="KW-0812">Transmembrane</keyword>
<dbReference type="Proteomes" id="UP000256779">
    <property type="component" value="Unassembled WGS sequence"/>
</dbReference>
<evidence type="ECO:0000313" key="11">
    <source>
        <dbReference type="Proteomes" id="UP000256779"/>
    </source>
</evidence>
<evidence type="ECO:0000256" key="5">
    <source>
        <dbReference type="ARBA" id="ARBA00022692"/>
    </source>
</evidence>
<keyword evidence="7" id="KW-0998">Cell outer membrane</keyword>